<keyword evidence="1 4" id="KW-0812">Transmembrane</keyword>
<feature type="domain" description="Major facilitator superfamily (MFS) profile" evidence="6">
    <location>
        <begin position="39"/>
        <end position="417"/>
    </location>
</feature>
<keyword evidence="2 4" id="KW-1133">Transmembrane helix</keyword>
<evidence type="ECO:0000313" key="7">
    <source>
        <dbReference type="EMBL" id="SDQ36356.1"/>
    </source>
</evidence>
<keyword evidence="5" id="KW-0732">Signal</keyword>
<dbReference type="EMBL" id="FNKX01000001">
    <property type="protein sequence ID" value="SDQ36356.1"/>
    <property type="molecule type" value="Genomic_DNA"/>
</dbReference>
<feature type="transmembrane region" description="Helical" evidence="4">
    <location>
        <begin position="363"/>
        <end position="382"/>
    </location>
</feature>
<dbReference type="CDD" id="cd17478">
    <property type="entry name" value="MFS_FsR"/>
    <property type="match status" value="1"/>
</dbReference>
<feature type="transmembrane region" description="Helical" evidence="4">
    <location>
        <begin position="275"/>
        <end position="294"/>
    </location>
</feature>
<evidence type="ECO:0000313" key="8">
    <source>
        <dbReference type="Proteomes" id="UP000199365"/>
    </source>
</evidence>
<organism evidence="7 8">
    <name type="scientific">Paraburkholderia tuberum</name>
    <dbReference type="NCBI Taxonomy" id="157910"/>
    <lineage>
        <taxon>Bacteria</taxon>
        <taxon>Pseudomonadati</taxon>
        <taxon>Pseudomonadota</taxon>
        <taxon>Betaproteobacteria</taxon>
        <taxon>Burkholderiales</taxon>
        <taxon>Burkholderiaceae</taxon>
        <taxon>Paraburkholderia</taxon>
    </lineage>
</organism>
<feature type="transmembrane region" description="Helical" evidence="4">
    <location>
        <begin position="164"/>
        <end position="186"/>
    </location>
</feature>
<evidence type="ECO:0000256" key="4">
    <source>
        <dbReference type="SAM" id="Phobius"/>
    </source>
</evidence>
<dbReference type="PANTHER" id="PTHR43129:SF1">
    <property type="entry name" value="FOSMIDOMYCIN RESISTANCE PROTEIN"/>
    <property type="match status" value="1"/>
</dbReference>
<dbReference type="PROSITE" id="PS50850">
    <property type="entry name" value="MFS"/>
    <property type="match status" value="1"/>
</dbReference>
<dbReference type="Pfam" id="PF07690">
    <property type="entry name" value="MFS_1"/>
    <property type="match status" value="1"/>
</dbReference>
<dbReference type="PANTHER" id="PTHR43129">
    <property type="entry name" value="FOSMIDOMYCIN RESISTANCE PROTEIN"/>
    <property type="match status" value="1"/>
</dbReference>
<name>A0A1H1AAQ3_9BURK</name>
<accession>A0A1H1AAQ3</accession>
<feature type="transmembrane region" description="Helical" evidence="4">
    <location>
        <begin position="235"/>
        <end position="255"/>
    </location>
</feature>
<evidence type="ECO:0000256" key="2">
    <source>
        <dbReference type="ARBA" id="ARBA00022989"/>
    </source>
</evidence>
<feature type="chain" id="PRO_5011518624" evidence="5">
    <location>
        <begin position="26"/>
        <end position="421"/>
    </location>
</feature>
<dbReference type="SUPFAM" id="SSF103473">
    <property type="entry name" value="MFS general substrate transporter"/>
    <property type="match status" value="1"/>
</dbReference>
<protein>
    <submittedName>
        <fullName evidence="7">MFS transporter, FSR family, fosmidomycin resistance protein</fullName>
    </submittedName>
</protein>
<feature type="transmembrane region" description="Helical" evidence="4">
    <location>
        <begin position="306"/>
        <end position="325"/>
    </location>
</feature>
<evidence type="ECO:0000256" key="5">
    <source>
        <dbReference type="SAM" id="SignalP"/>
    </source>
</evidence>
<dbReference type="InterPro" id="IPR036259">
    <property type="entry name" value="MFS_trans_sf"/>
</dbReference>
<feature type="transmembrane region" description="Helical" evidence="4">
    <location>
        <begin position="192"/>
        <end position="214"/>
    </location>
</feature>
<dbReference type="Proteomes" id="UP000199365">
    <property type="component" value="Unassembled WGS sequence"/>
</dbReference>
<reference evidence="8" key="1">
    <citation type="submission" date="2016-10" db="EMBL/GenBank/DDBJ databases">
        <authorList>
            <person name="Varghese N."/>
            <person name="Submissions S."/>
        </authorList>
    </citation>
    <scope>NUCLEOTIDE SEQUENCE [LARGE SCALE GENOMIC DNA]</scope>
    <source>
        <strain evidence="8">DUS833</strain>
    </source>
</reference>
<dbReference type="AlphaFoldDB" id="A0A1H1AAQ3"/>
<keyword evidence="8" id="KW-1185">Reference proteome</keyword>
<feature type="signal peptide" evidence="5">
    <location>
        <begin position="1"/>
        <end position="25"/>
    </location>
</feature>
<gene>
    <name evidence="7" type="ORF">SAMN05445850_0401</name>
</gene>
<evidence type="ECO:0000256" key="3">
    <source>
        <dbReference type="ARBA" id="ARBA00023136"/>
    </source>
</evidence>
<keyword evidence="3 4" id="KW-0472">Membrane</keyword>
<sequence>METSLDKSALAGASATGASASPAAAAPAAAKVQRTVYSVLGAISFSHLLNDMIQSLILAIYPMFKDNFSLSFGQIGLITLTYQVTASLLQPLVGSYTDKHPKPYSLPVGMGFTLTGLLLMSVAPNFGVLLVAAALVGCGSSVFHPESSRVARMASGGRHGLAQSLFQVGGNAGSSLGPLLAALIVIPHGQRSIAWFSAAALVAIVVLTQIGRWYKRHPSVRKTRGQGAHVTLPRNKIILAMSVLVLLVFSKYFYLASINSYFTFYLIDRFHLSVQAAQIHLFVFLAAVAAGTVIGGPIGDKIGRKYVIWVSILGVAPFTLLLPYANLFWTGVLTVVIGVVLASAFSAILVYAQELIPGKVGMVAGLFFGFAFGLGGVGAAVLGELADATSIVFVYKVCSFLPLIGVLTVLLPDVEGKRVKG</sequence>
<proteinExistence type="predicted"/>
<dbReference type="RefSeq" id="WP_090801017.1">
    <property type="nucleotide sequence ID" value="NZ_FNKX01000001.1"/>
</dbReference>
<dbReference type="GO" id="GO:0022857">
    <property type="term" value="F:transmembrane transporter activity"/>
    <property type="evidence" value="ECO:0007669"/>
    <property type="project" value="InterPro"/>
</dbReference>
<dbReference type="Gene3D" id="1.20.1250.20">
    <property type="entry name" value="MFS general substrate transporter like domains"/>
    <property type="match status" value="2"/>
</dbReference>
<dbReference type="InterPro" id="IPR011701">
    <property type="entry name" value="MFS"/>
</dbReference>
<dbReference type="STRING" id="157910.SAMN05445850_0401"/>
<feature type="transmembrane region" description="Helical" evidence="4">
    <location>
        <begin position="110"/>
        <end position="143"/>
    </location>
</feature>
<evidence type="ECO:0000256" key="1">
    <source>
        <dbReference type="ARBA" id="ARBA00022692"/>
    </source>
</evidence>
<dbReference type="GO" id="GO:0005886">
    <property type="term" value="C:plasma membrane"/>
    <property type="evidence" value="ECO:0007669"/>
    <property type="project" value="TreeGrafter"/>
</dbReference>
<dbReference type="InterPro" id="IPR020846">
    <property type="entry name" value="MFS_dom"/>
</dbReference>
<feature type="transmembrane region" description="Helical" evidence="4">
    <location>
        <begin position="331"/>
        <end position="351"/>
    </location>
</feature>
<feature type="transmembrane region" description="Helical" evidence="4">
    <location>
        <begin position="388"/>
        <end position="411"/>
    </location>
</feature>
<evidence type="ECO:0000259" key="6">
    <source>
        <dbReference type="PROSITE" id="PS50850"/>
    </source>
</evidence>